<dbReference type="RefSeq" id="WP_094362150.1">
    <property type="nucleotide sequence ID" value="NZ_NMVQ01000001.1"/>
</dbReference>
<dbReference type="Pfam" id="PF13399">
    <property type="entry name" value="LytR_C"/>
    <property type="match status" value="1"/>
</dbReference>
<feature type="domain" description="LytR/CpsA/Psr regulator C-terminal" evidence="1">
    <location>
        <begin position="59"/>
        <end position="143"/>
    </location>
</feature>
<evidence type="ECO:0000313" key="2">
    <source>
        <dbReference type="EMBL" id="OYO24943.1"/>
    </source>
</evidence>
<dbReference type="OrthoDB" id="3727388at2"/>
<dbReference type="InterPro" id="IPR027381">
    <property type="entry name" value="LytR/CpsA/Psr_C"/>
</dbReference>
<accession>A0A255HDE9</accession>
<proteinExistence type="predicted"/>
<comment type="caution">
    <text evidence="2">The sequence shown here is derived from an EMBL/GenBank/DDBJ whole genome shotgun (WGS) entry which is preliminary data.</text>
</comment>
<organism evidence="2 3">
    <name type="scientific">Enemella dayhoffiae</name>
    <dbReference type="NCBI Taxonomy" id="2016507"/>
    <lineage>
        <taxon>Bacteria</taxon>
        <taxon>Bacillati</taxon>
        <taxon>Actinomycetota</taxon>
        <taxon>Actinomycetes</taxon>
        <taxon>Propionibacteriales</taxon>
        <taxon>Propionibacteriaceae</taxon>
        <taxon>Enemella</taxon>
    </lineage>
</organism>
<keyword evidence="3" id="KW-1185">Reference proteome</keyword>
<reference evidence="2 3" key="1">
    <citation type="submission" date="2017-07" db="EMBL/GenBank/DDBJ databases">
        <title>Draft whole genome sequences of clinical Proprionibacteriaceae strains.</title>
        <authorList>
            <person name="Bernier A.-M."/>
            <person name="Bernard K."/>
            <person name="Domingo M.-C."/>
        </authorList>
    </citation>
    <scope>NUCLEOTIDE SEQUENCE [LARGE SCALE GENOMIC DNA]</scope>
    <source>
        <strain evidence="2 3">NML 130396</strain>
    </source>
</reference>
<evidence type="ECO:0000313" key="3">
    <source>
        <dbReference type="Proteomes" id="UP000216311"/>
    </source>
</evidence>
<dbReference type="Gene3D" id="3.30.70.2390">
    <property type="match status" value="1"/>
</dbReference>
<gene>
    <name evidence="2" type="ORF">CGZ93_00215</name>
</gene>
<evidence type="ECO:0000259" key="1">
    <source>
        <dbReference type="Pfam" id="PF13399"/>
    </source>
</evidence>
<protein>
    <recommendedName>
        <fullName evidence="1">LytR/CpsA/Psr regulator C-terminal domain-containing protein</fullName>
    </recommendedName>
</protein>
<dbReference type="EMBL" id="NMVQ01000001">
    <property type="protein sequence ID" value="OYO24943.1"/>
    <property type="molecule type" value="Genomic_DNA"/>
</dbReference>
<sequence>MVGRIWRVTRTPLTLLALLALLGFGAKWGYEKVTAPLPPPYVEPCTNTPVTDGQLRSEQITVRVMNAGNKRGKAAEVSQQLKKQGFKVAKVGNAENQQEKSSVRGAGPDNPEVKLVASQFKGFEKVGDGRVDRSVEVIIGTNYESMIDNAPTTIKVTGNTVCLPRPPTAQPA</sequence>
<name>A0A255HDE9_9ACTN</name>
<dbReference type="Proteomes" id="UP000216311">
    <property type="component" value="Unassembled WGS sequence"/>
</dbReference>
<dbReference type="AlphaFoldDB" id="A0A255HDE9"/>